<dbReference type="CDD" id="cd16331">
    <property type="entry name" value="YjgA-like"/>
    <property type="match status" value="1"/>
</dbReference>
<dbReference type="GO" id="GO:1902626">
    <property type="term" value="P:assembly of large subunit precursor of preribosome"/>
    <property type="evidence" value="ECO:0007669"/>
    <property type="project" value="UniProtKB-UniRule"/>
</dbReference>
<dbReference type="HOGENOM" id="CLU_106757_2_0_4"/>
<dbReference type="Pfam" id="PF04751">
    <property type="entry name" value="DarP"/>
    <property type="match status" value="1"/>
</dbReference>
<evidence type="ECO:0000313" key="7">
    <source>
        <dbReference type="EMBL" id="CEN56419.1"/>
    </source>
</evidence>
<organism evidence="7 8">
    <name type="scientific">Candidatus Methylopumilus turicensis</name>
    <dbReference type="NCBI Taxonomy" id="1581680"/>
    <lineage>
        <taxon>Bacteria</taxon>
        <taxon>Pseudomonadati</taxon>
        <taxon>Pseudomonadota</taxon>
        <taxon>Betaproteobacteria</taxon>
        <taxon>Nitrosomonadales</taxon>
        <taxon>Methylophilaceae</taxon>
        <taxon>Candidatus Methylopumilus</taxon>
    </lineage>
</organism>
<dbReference type="GO" id="GO:0005829">
    <property type="term" value="C:cytosol"/>
    <property type="evidence" value="ECO:0007669"/>
    <property type="project" value="TreeGrafter"/>
</dbReference>
<evidence type="ECO:0000256" key="6">
    <source>
        <dbReference type="SAM" id="MobiDB-lite"/>
    </source>
</evidence>
<dbReference type="Gene3D" id="1.10.60.30">
    <property type="entry name" value="PSPTO4464-like domains"/>
    <property type="match status" value="2"/>
</dbReference>
<comment type="similarity">
    <text evidence="5">Belongs to the DarP family.</text>
</comment>
<keyword evidence="3 5" id="KW-0699">rRNA-binding</keyword>
<sequence>MRPKKIDPNAEEVDLIEPISKTKLKAEADAQQELGVKLVALPNSKLALLDLPERLLDAINESKRITANGATRRQKQYIGSLMREIDVAPIIEQMEKWEGKNTAENAYFHNLERWRTRLIEDESAFSEFINQHPNIDSQQVRTLIRNARREASLAKPPKSSRELFKLLREITSGGQDSSSEDFGYDENKTD</sequence>
<comment type="subcellular location">
    <subcellularLocation>
        <location evidence="5">Cytoplasm</location>
    </subcellularLocation>
    <text evidence="5">Associates with late stage pre-50S ribosomal subunits.</text>
</comment>
<dbReference type="KEGG" id="mbac:BN1209_1380"/>
<feature type="region of interest" description="Disordered" evidence="6">
    <location>
        <begin position="171"/>
        <end position="190"/>
    </location>
</feature>
<comment type="function">
    <text evidence="5">Member of a network of 50S ribosomal subunit biogenesis factors which assembles along the 30S-50S interface, preventing incorrect 23S rRNA structures from forming. Promotes peptidyl transferase center (PTC) maturation.</text>
</comment>
<keyword evidence="8" id="KW-1185">Reference proteome</keyword>
<keyword evidence="4 5" id="KW-0694">RNA-binding</keyword>
<dbReference type="PIRSF" id="PIRSF016183">
    <property type="entry name" value="UCP016183"/>
    <property type="match status" value="1"/>
</dbReference>
<dbReference type="OrthoDB" id="5293604at2"/>
<evidence type="ECO:0000313" key="8">
    <source>
        <dbReference type="Proteomes" id="UP000056322"/>
    </source>
</evidence>
<dbReference type="PANTHER" id="PTHR38101:SF1">
    <property type="entry name" value="UPF0307 PROTEIN YJGA"/>
    <property type="match status" value="1"/>
</dbReference>
<dbReference type="AlphaFoldDB" id="A0A0B7IZ78"/>
<dbReference type="SUPFAM" id="SSF158710">
    <property type="entry name" value="PSPTO4464-like"/>
    <property type="match status" value="1"/>
</dbReference>
<dbReference type="GO" id="GO:0043022">
    <property type="term" value="F:ribosome binding"/>
    <property type="evidence" value="ECO:0007669"/>
    <property type="project" value="UniProtKB-UniRule"/>
</dbReference>
<accession>A0A0B7IZ78</accession>
<protein>
    <recommendedName>
        <fullName evidence="5">Dual-action ribosomal maturation protein DarP</fullName>
    </recommendedName>
    <alternativeName>
        <fullName evidence="5">Large ribosomal subunit assembly factor DarP</fullName>
    </alternativeName>
</protein>
<gene>
    <name evidence="5" type="primary">darP</name>
    <name evidence="7" type="ORF">BN1209_1380</name>
</gene>
<dbReference type="NCBIfam" id="NF003593">
    <property type="entry name" value="PRK05255.1-1"/>
    <property type="match status" value="1"/>
</dbReference>
<dbReference type="STRING" id="1581680.BN1209_1380"/>
<keyword evidence="2 5" id="KW-0690">Ribosome biogenesis</keyword>
<dbReference type="Proteomes" id="UP000056322">
    <property type="component" value="Chromosome 1"/>
</dbReference>
<dbReference type="RefSeq" id="WP_045751514.1">
    <property type="nucleotide sequence ID" value="NZ_LN794158.1"/>
</dbReference>
<name>A0A0B7IZ78_9PROT</name>
<reference evidence="8" key="1">
    <citation type="submission" date="2014-12" db="EMBL/GenBank/DDBJ databases">
        <authorList>
            <person name="Salcher M.M."/>
        </authorList>
    </citation>
    <scope>NUCLEOTIDE SEQUENCE [LARGE SCALE GENOMIC DNA]</scope>
    <source>
        <strain evidence="8">MMS-10A-171</strain>
    </source>
</reference>
<evidence type="ECO:0000256" key="2">
    <source>
        <dbReference type="ARBA" id="ARBA00022517"/>
    </source>
</evidence>
<dbReference type="InterPro" id="IPR023153">
    <property type="entry name" value="DarP_sf"/>
</dbReference>
<dbReference type="EMBL" id="LN794158">
    <property type="protein sequence ID" value="CEN56419.1"/>
    <property type="molecule type" value="Genomic_DNA"/>
</dbReference>
<keyword evidence="1 5" id="KW-0963">Cytoplasm</keyword>
<dbReference type="HAMAP" id="MF_00765">
    <property type="entry name" value="DarP"/>
    <property type="match status" value="1"/>
</dbReference>
<proteinExistence type="inferred from homology"/>
<dbReference type="InterPro" id="IPR006839">
    <property type="entry name" value="DarP"/>
</dbReference>
<dbReference type="GO" id="GO:0019843">
    <property type="term" value="F:rRNA binding"/>
    <property type="evidence" value="ECO:0007669"/>
    <property type="project" value="UniProtKB-UniRule"/>
</dbReference>
<dbReference type="PANTHER" id="PTHR38101">
    <property type="entry name" value="UPF0307 PROTEIN YJGA"/>
    <property type="match status" value="1"/>
</dbReference>
<evidence type="ECO:0000256" key="1">
    <source>
        <dbReference type="ARBA" id="ARBA00022490"/>
    </source>
</evidence>
<evidence type="ECO:0000256" key="4">
    <source>
        <dbReference type="ARBA" id="ARBA00022884"/>
    </source>
</evidence>
<evidence type="ECO:0000256" key="3">
    <source>
        <dbReference type="ARBA" id="ARBA00022730"/>
    </source>
</evidence>
<evidence type="ECO:0000256" key="5">
    <source>
        <dbReference type="HAMAP-Rule" id="MF_00765"/>
    </source>
</evidence>